<dbReference type="GO" id="GO:0003779">
    <property type="term" value="F:actin binding"/>
    <property type="evidence" value="ECO:0007669"/>
    <property type="project" value="InterPro"/>
</dbReference>
<keyword evidence="3" id="KW-1185">Reference proteome</keyword>
<dbReference type="OrthoDB" id="24764at2759"/>
<dbReference type="PROSITE" id="PS51263">
    <property type="entry name" value="ADF_H"/>
    <property type="match status" value="1"/>
</dbReference>
<proteinExistence type="predicted"/>
<evidence type="ECO:0000313" key="2">
    <source>
        <dbReference type="EMBL" id="ELP92407.1"/>
    </source>
</evidence>
<feature type="domain" description="ADF-H" evidence="1">
    <location>
        <begin position="1"/>
        <end position="126"/>
    </location>
</feature>
<evidence type="ECO:0000259" key="1">
    <source>
        <dbReference type="PROSITE" id="PS51263"/>
    </source>
</evidence>
<dbReference type="GeneID" id="14891386"/>
<dbReference type="InterPro" id="IPR029006">
    <property type="entry name" value="ADF-H/Gelsolin-like_dom_sf"/>
</dbReference>
<dbReference type="SUPFAM" id="SSF55753">
    <property type="entry name" value="Actin depolymerizing proteins"/>
    <property type="match status" value="1"/>
</dbReference>
<dbReference type="RefSeq" id="XP_004259178.1">
    <property type="nucleotide sequence ID" value="XM_004259130.1"/>
</dbReference>
<organism evidence="2 3">
    <name type="scientific">Entamoeba invadens IP1</name>
    <dbReference type="NCBI Taxonomy" id="370355"/>
    <lineage>
        <taxon>Eukaryota</taxon>
        <taxon>Amoebozoa</taxon>
        <taxon>Evosea</taxon>
        <taxon>Archamoebae</taxon>
        <taxon>Mastigamoebida</taxon>
        <taxon>Entamoebidae</taxon>
        <taxon>Entamoeba</taxon>
    </lineage>
</organism>
<dbReference type="VEuPathDB" id="AmoebaDB:EIN_188510"/>
<name>L7FN67_ENTIV</name>
<dbReference type="AlphaFoldDB" id="L7FN67"/>
<gene>
    <name evidence="2" type="ORF">EIN_188510</name>
</gene>
<dbReference type="KEGG" id="eiv:EIN_188510"/>
<evidence type="ECO:0000313" key="3">
    <source>
        <dbReference type="Proteomes" id="UP000014680"/>
    </source>
</evidence>
<dbReference type="EMBL" id="KB206371">
    <property type="protein sequence ID" value="ELP92407.1"/>
    <property type="molecule type" value="Genomic_DNA"/>
</dbReference>
<protein>
    <recommendedName>
        <fullName evidence="1">ADF-H domain-containing protein</fullName>
    </recommendedName>
</protein>
<dbReference type="InterPro" id="IPR002108">
    <property type="entry name" value="ADF-H"/>
</dbReference>
<dbReference type="Pfam" id="PF00241">
    <property type="entry name" value="Cofilin_ADF"/>
    <property type="match status" value="1"/>
</dbReference>
<accession>L7FN67</accession>
<dbReference type="Proteomes" id="UP000014680">
    <property type="component" value="Unassembled WGS sequence"/>
</dbReference>
<sequence length="135" mass="15166">MATEQEAMAKMASVDVPHGEWVVFDIKKNQVVFRCSGNSVNALRDELKDDQACFVLISLRCTLEGVPDQARGIFIDWKGPKARAMLKAKMTELRDQALEILKPHHGELEAVGKTEFNEETILKRWGMNSGSHVIN</sequence>
<reference evidence="2 3" key="1">
    <citation type="submission" date="2012-10" db="EMBL/GenBank/DDBJ databases">
        <authorList>
            <person name="Zafar N."/>
            <person name="Inman J."/>
            <person name="Hall N."/>
            <person name="Lorenzi H."/>
            <person name="Caler E."/>
        </authorList>
    </citation>
    <scope>NUCLEOTIDE SEQUENCE [LARGE SCALE GENOMIC DNA]</scope>
    <source>
        <strain evidence="2 3">IP1</strain>
    </source>
</reference>
<dbReference type="Gene3D" id="3.40.20.10">
    <property type="entry name" value="Severin"/>
    <property type="match status" value="1"/>
</dbReference>